<dbReference type="GeneID" id="20325463"/>
<evidence type="ECO:0000313" key="2">
    <source>
        <dbReference type="Proteomes" id="UP000054324"/>
    </source>
</evidence>
<gene>
    <name evidence="1" type="ORF">T265_11295</name>
</gene>
<reference evidence="1 2" key="1">
    <citation type="submission" date="2013-11" db="EMBL/GenBank/DDBJ databases">
        <title>Opisthorchis viverrini - life in the bile duct.</title>
        <authorList>
            <person name="Young N.D."/>
            <person name="Nagarajan N."/>
            <person name="Lin S.J."/>
            <person name="Korhonen P.K."/>
            <person name="Jex A.R."/>
            <person name="Hall R.S."/>
            <person name="Safavi-Hemami H."/>
            <person name="Kaewkong W."/>
            <person name="Bertrand D."/>
            <person name="Gao S."/>
            <person name="Seet Q."/>
            <person name="Wongkham S."/>
            <person name="Teh B.T."/>
            <person name="Wongkham C."/>
            <person name="Intapan P.M."/>
            <person name="Maleewong W."/>
            <person name="Yang X."/>
            <person name="Hu M."/>
            <person name="Wang Z."/>
            <person name="Hofmann A."/>
            <person name="Sternberg P.W."/>
            <person name="Tan P."/>
            <person name="Wang J."/>
            <person name="Gasser R.B."/>
        </authorList>
    </citation>
    <scope>NUCLEOTIDE SEQUENCE [LARGE SCALE GENOMIC DNA]</scope>
</reference>
<sequence>MARIAPKEPTAASDSNYQPIRNQYQSSLGSSLGPDLSWEAIGYVDSRKRIARNSHEQPDHTIPDWAEGLVTNTRNLINLPKSVELTLHSLDLTRSVLLRSPTTNASEACLVSDGVSVLVTRYFDPRKHPAPPTTMARSCATHAETPSTEATVVLRVSLRTAQTASWTAYDLAERCETN</sequence>
<name>A0A074ZY09_OPIVI</name>
<accession>A0A074ZY09</accession>
<dbReference type="OrthoDB" id="6029at2759"/>
<dbReference type="STRING" id="6198.A0A074ZY09"/>
<keyword evidence="2" id="KW-1185">Reference proteome</keyword>
<evidence type="ECO:0000313" key="1">
    <source>
        <dbReference type="EMBL" id="KER20074.1"/>
    </source>
</evidence>
<dbReference type="EMBL" id="KL597097">
    <property type="protein sequence ID" value="KER20074.1"/>
    <property type="molecule type" value="Genomic_DNA"/>
</dbReference>
<dbReference type="KEGG" id="ovi:T265_11295"/>
<proteinExistence type="predicted"/>
<dbReference type="AlphaFoldDB" id="A0A074ZY09"/>
<dbReference type="CTD" id="20325463"/>
<protein>
    <submittedName>
        <fullName evidence="1">Uncharacterized protein</fullName>
    </submittedName>
</protein>
<dbReference type="Proteomes" id="UP000054324">
    <property type="component" value="Unassembled WGS sequence"/>
</dbReference>
<dbReference type="RefSeq" id="XP_009176180.1">
    <property type="nucleotide sequence ID" value="XM_009177916.1"/>
</dbReference>
<organism evidence="1 2">
    <name type="scientific">Opisthorchis viverrini</name>
    <name type="common">Southeast Asian liver fluke</name>
    <dbReference type="NCBI Taxonomy" id="6198"/>
    <lineage>
        <taxon>Eukaryota</taxon>
        <taxon>Metazoa</taxon>
        <taxon>Spiralia</taxon>
        <taxon>Lophotrochozoa</taxon>
        <taxon>Platyhelminthes</taxon>
        <taxon>Trematoda</taxon>
        <taxon>Digenea</taxon>
        <taxon>Opisthorchiida</taxon>
        <taxon>Opisthorchiata</taxon>
        <taxon>Opisthorchiidae</taxon>
        <taxon>Opisthorchis</taxon>
    </lineage>
</organism>